<dbReference type="SUPFAM" id="SSF81383">
    <property type="entry name" value="F-box domain"/>
    <property type="match status" value="1"/>
</dbReference>
<gene>
    <name evidence="2" type="ORF">CcaverHIS019_0308270</name>
</gene>
<dbReference type="AlphaFoldDB" id="A0AA48L2F3"/>
<sequence length="663" mass="73208">MTGLNFFASDEHDHALTAILSHLDWRSLLAASATCRNLNRIVTCNSSLQVELRAQYYGFPDWYGKWLKDGPGSASAKIERLMSVQKNWCNLTPKTIYRLPGDARDADGQPFPVDSHLLELPSISCGLVAQKMLSPSSEDDGERHLVGWVITDLTHSRNLSVKELPSWAYATDFRFDDIDVCREDNAVGVITTRIGAESHLLDGILVYCRIHVFLAEPDERTHGVNTAIPHPDARDVEVCGLCPLKYVIGGRVRWMFRLSPGGIAEVGIAARNGWVAVDWRTGQQLTVRCEYGDGLEMKNWGTMLRGQAQLLMASDNSHRDGGDDERDIPTGSIQAPLTRPEGHEERGLEGPVFRFEHALPPNDQHDPGTVEAFVEIPRPLPLLEELANVTPGQLEYLYLGVSFDPHGRLFLLSASPVVHMLSPEEDKESLRLNTYVTSARLGPLRRMVQERARPPRSSFSGDEFNRTDGFHRGADGGEDPTESDGHETSSEKNKNFGNWEKGAALPNPHSPTLTASLRRADVAQYFTHEFGGPYFIDASQVMGLRAVHLAFDHHGGAAATTLLVGDYAARPGGDVLHRHPMGAALELSGSNRAKDVARHSCKEQVIPCSDDSVRLTAAWDWSTESRRGVAAYISTGNRNPLIIRADAEHVYLISFGVVFVLSF</sequence>
<name>A0AA48L2F3_9TREE</name>
<evidence type="ECO:0000256" key="1">
    <source>
        <dbReference type="SAM" id="MobiDB-lite"/>
    </source>
</evidence>
<feature type="compositionally biased region" description="Basic and acidic residues" evidence="1">
    <location>
        <begin position="483"/>
        <end position="494"/>
    </location>
</feature>
<accession>A0AA48L2F3</accession>
<dbReference type="KEGG" id="ccac:CcaHIS019_0308270"/>
<evidence type="ECO:0008006" key="4">
    <source>
        <dbReference type="Google" id="ProtNLM"/>
    </source>
</evidence>
<organism evidence="2 3">
    <name type="scientific">Cutaneotrichosporon cavernicola</name>
    <dbReference type="NCBI Taxonomy" id="279322"/>
    <lineage>
        <taxon>Eukaryota</taxon>
        <taxon>Fungi</taxon>
        <taxon>Dikarya</taxon>
        <taxon>Basidiomycota</taxon>
        <taxon>Agaricomycotina</taxon>
        <taxon>Tremellomycetes</taxon>
        <taxon>Trichosporonales</taxon>
        <taxon>Trichosporonaceae</taxon>
        <taxon>Cutaneotrichosporon</taxon>
    </lineage>
</organism>
<dbReference type="CDD" id="cd09917">
    <property type="entry name" value="F-box_SF"/>
    <property type="match status" value="1"/>
</dbReference>
<dbReference type="EMBL" id="AP028214">
    <property type="protein sequence ID" value="BEI90757.1"/>
    <property type="molecule type" value="Genomic_DNA"/>
</dbReference>
<dbReference type="InterPro" id="IPR036047">
    <property type="entry name" value="F-box-like_dom_sf"/>
</dbReference>
<feature type="compositionally biased region" description="Basic and acidic residues" evidence="1">
    <location>
        <begin position="463"/>
        <end position="475"/>
    </location>
</feature>
<feature type="region of interest" description="Disordered" evidence="1">
    <location>
        <begin position="446"/>
        <end position="512"/>
    </location>
</feature>
<dbReference type="GeneID" id="85494627"/>
<protein>
    <recommendedName>
        <fullName evidence="4">F-box domain-containing protein</fullName>
    </recommendedName>
</protein>
<dbReference type="Proteomes" id="UP001233271">
    <property type="component" value="Chromosome 3"/>
</dbReference>
<reference evidence="2" key="1">
    <citation type="journal article" date="2023" name="BMC Genomics">
        <title>Chromosome-level genome assemblies of Cutaneotrichosporon spp. (Trichosporonales, Basidiomycota) reveal imbalanced evolution between nucleotide sequences and chromosome synteny.</title>
        <authorList>
            <person name="Kobayashi Y."/>
            <person name="Kayamori A."/>
            <person name="Aoki K."/>
            <person name="Shiwa Y."/>
            <person name="Matsutani M."/>
            <person name="Fujita N."/>
            <person name="Sugita T."/>
            <person name="Iwasaki W."/>
            <person name="Tanaka N."/>
            <person name="Takashima M."/>
        </authorList>
    </citation>
    <scope>NUCLEOTIDE SEQUENCE</scope>
    <source>
        <strain evidence="2">HIS019</strain>
    </source>
</reference>
<evidence type="ECO:0000313" key="3">
    <source>
        <dbReference type="Proteomes" id="UP001233271"/>
    </source>
</evidence>
<dbReference type="RefSeq" id="XP_060456022.1">
    <property type="nucleotide sequence ID" value="XM_060599316.1"/>
</dbReference>
<proteinExistence type="predicted"/>
<keyword evidence="3" id="KW-1185">Reference proteome</keyword>
<evidence type="ECO:0000313" key="2">
    <source>
        <dbReference type="EMBL" id="BEI90757.1"/>
    </source>
</evidence>
<feature type="region of interest" description="Disordered" evidence="1">
    <location>
        <begin position="314"/>
        <end position="345"/>
    </location>
</feature>